<proteinExistence type="inferred from homology"/>
<dbReference type="InterPro" id="IPR005064">
    <property type="entry name" value="BUG"/>
</dbReference>
<protein>
    <submittedName>
        <fullName evidence="3">Tricarboxylate transporter</fullName>
    </submittedName>
</protein>
<dbReference type="Proteomes" id="UP000248090">
    <property type="component" value="Unassembled WGS sequence"/>
</dbReference>
<reference evidence="3 4" key="1">
    <citation type="submission" date="2015-03" db="EMBL/GenBank/DDBJ databases">
        <authorList>
            <person name="Krishnan R."/>
            <person name="Midha S."/>
            <person name="Patil P.B."/>
            <person name="Rameshkumar N."/>
        </authorList>
    </citation>
    <scope>NUCLEOTIDE SEQUENCE [LARGE SCALE GENOMIC DNA]</scope>
    <source>
        <strain evidence="3 4">L1E11</strain>
    </source>
</reference>
<keyword evidence="4" id="KW-1185">Reference proteome</keyword>
<dbReference type="Gene3D" id="3.40.190.150">
    <property type="entry name" value="Bordetella uptake gene, domain 1"/>
    <property type="match status" value="1"/>
</dbReference>
<comment type="caution">
    <text evidence="3">The sequence shown here is derived from an EMBL/GenBank/DDBJ whole genome shotgun (WGS) entry which is preliminary data.</text>
</comment>
<evidence type="ECO:0000313" key="3">
    <source>
        <dbReference type="EMBL" id="PXF30308.1"/>
    </source>
</evidence>
<evidence type="ECO:0000313" key="4">
    <source>
        <dbReference type="Proteomes" id="UP000248090"/>
    </source>
</evidence>
<gene>
    <name evidence="3" type="ORF">WH50_15980</name>
</gene>
<evidence type="ECO:0000256" key="1">
    <source>
        <dbReference type="ARBA" id="ARBA00006987"/>
    </source>
</evidence>
<sequence>MKKLTALLASAALTLSLSGAGQAVANTLPSTINWTIPFGVGGGTDVWARFVSPHLDKYLPDSPTLVIKNVPGGGSITGTNLFYNRARSDGSDIIGTSASTLYPYMLGDQRVRYDFNKWTAILASPTGGVVYIQPDLGVKSAADLAKLKDTPMPFAAQGPTQLELPVMMALDMLGFNLKPVFGMKSRGEGRLAFERGEAKVDFQTTSAYLASVKDLEQQGKAVPLFSLGILNGDGKVVRDPAFPDIPTFQEVYKEYKGEEPSGPEYEVYFKFFAAGFAFQKVLFIPTDVPAAVYDSYISAVEKMVKDPDFNKEAVEQIGPYENITGRAAEQYISDAVNMSPERQQWVKDWLQTKFNVSVN</sequence>
<name>A0ABX5LXT8_9GAMM</name>
<feature type="signal peptide" evidence="2">
    <location>
        <begin position="1"/>
        <end position="25"/>
    </location>
</feature>
<dbReference type="EMBL" id="LAPT01000078">
    <property type="protein sequence ID" value="PXF30308.1"/>
    <property type="molecule type" value="Genomic_DNA"/>
</dbReference>
<organism evidence="3 4">
    <name type="scientific">Pokkaliibacter plantistimulans</name>
    <dbReference type="NCBI Taxonomy" id="1635171"/>
    <lineage>
        <taxon>Bacteria</taxon>
        <taxon>Pseudomonadati</taxon>
        <taxon>Pseudomonadota</taxon>
        <taxon>Gammaproteobacteria</taxon>
        <taxon>Oceanospirillales</taxon>
        <taxon>Balneatrichaceae</taxon>
        <taxon>Pokkaliibacter</taxon>
    </lineage>
</organism>
<accession>A0ABX5LXT8</accession>
<evidence type="ECO:0000256" key="2">
    <source>
        <dbReference type="SAM" id="SignalP"/>
    </source>
</evidence>
<comment type="similarity">
    <text evidence="1">Belongs to the UPF0065 (bug) family.</text>
</comment>
<dbReference type="PANTHER" id="PTHR42928">
    <property type="entry name" value="TRICARBOXYLATE-BINDING PROTEIN"/>
    <property type="match status" value="1"/>
</dbReference>
<dbReference type="PANTHER" id="PTHR42928:SF5">
    <property type="entry name" value="BLR1237 PROTEIN"/>
    <property type="match status" value="1"/>
</dbReference>
<dbReference type="InterPro" id="IPR042100">
    <property type="entry name" value="Bug_dom1"/>
</dbReference>
<keyword evidence="2" id="KW-0732">Signal</keyword>
<dbReference type="RefSeq" id="WP_110188224.1">
    <property type="nucleotide sequence ID" value="NZ_CP177354.1"/>
</dbReference>
<dbReference type="Gene3D" id="3.40.190.10">
    <property type="entry name" value="Periplasmic binding protein-like II"/>
    <property type="match status" value="1"/>
</dbReference>
<feature type="chain" id="PRO_5047034022" evidence="2">
    <location>
        <begin position="26"/>
        <end position="359"/>
    </location>
</feature>